<dbReference type="InterPro" id="IPR015421">
    <property type="entry name" value="PyrdxlP-dep_Trfase_major"/>
</dbReference>
<dbReference type="Proteomes" id="UP000289166">
    <property type="component" value="Unassembled WGS sequence"/>
</dbReference>
<keyword evidence="3" id="KW-0210">Decarboxylase</keyword>
<dbReference type="AlphaFoldDB" id="A0A4Q0I8L8"/>
<comment type="caution">
    <text evidence="8">The sequence shown here is derived from an EMBL/GenBank/DDBJ whole genome shotgun (WGS) entry which is preliminary data.</text>
</comment>
<evidence type="ECO:0000256" key="1">
    <source>
        <dbReference type="ARBA" id="ARBA00001933"/>
    </source>
</evidence>
<dbReference type="PANTHER" id="PTHR43277:SF4">
    <property type="entry name" value="ARGININE DECARBOXYLASE"/>
    <property type="match status" value="1"/>
</dbReference>
<dbReference type="GO" id="GO:0008483">
    <property type="term" value="F:transaminase activity"/>
    <property type="evidence" value="ECO:0007669"/>
    <property type="project" value="UniProtKB-KW"/>
</dbReference>
<accession>A0A4Q0I8L8</accession>
<dbReference type="InterPro" id="IPR008286">
    <property type="entry name" value="Prn/Lys/Arg_de-COase_C"/>
</dbReference>
<keyword evidence="9" id="KW-1185">Reference proteome</keyword>
<dbReference type="InterPro" id="IPR015424">
    <property type="entry name" value="PyrdxlP-dep_Trfase"/>
</dbReference>
<dbReference type="RefSeq" id="WP_128705957.1">
    <property type="nucleotide sequence ID" value="NZ_RLII01000007.1"/>
</dbReference>
<keyword evidence="8" id="KW-0032">Aminotransferase</keyword>
<dbReference type="InterPro" id="IPR052357">
    <property type="entry name" value="Orn_Lys_Arg_decarboxylase-I"/>
</dbReference>
<dbReference type="Gene3D" id="3.90.105.10">
    <property type="entry name" value="Molybdopterin biosynthesis moea protein, domain 2"/>
    <property type="match status" value="1"/>
</dbReference>
<reference evidence="9" key="1">
    <citation type="submission" date="2018-11" db="EMBL/GenBank/DDBJ databases">
        <title>Genome sequencing of a novel mesophilic and cellulolytic organism within the genus Hungateiclostridium.</title>
        <authorList>
            <person name="Rettenmaier R."/>
            <person name="Liebl W."/>
            <person name="Zverlov V."/>
        </authorList>
    </citation>
    <scope>NUCLEOTIDE SEQUENCE [LARGE SCALE GENOMIC DNA]</scope>
    <source>
        <strain evidence="9">N2K1</strain>
    </source>
</reference>
<sequence>MNIPIYNALRSYSDSCPTVFHMPGHKLGKGVPLSLLRDLYLMDLTEIPGLDNLYCPNGIIKEAQELAATAFGADKTFFLVNGSTCGIHAAIMSLCNPKDKLIIARDCHKSAVAGMMLSRAVPIYIKPEFNSSFGIPSIVLEKDIEKALIENPDAVGVYITRPNYYGICSDIKSISELVHSYNKVLIVDEAHGAHLKFSKKLPPSSIEYGADICIQSAHKTLPALTQGAYLHVKGNRVDIEKLKFTLSLLGTTSPSYIIMAHLDIARAVMEASGEENINRLLKEVEMLGSALSESDILRVLSVDDINGGEIDRTRVVINVSSTGKTGFEIEKILRNQYNIQVEMSDLYNVVCITTIADTHEDINRLRSAFLETADRSKNANGQGELPKELQIDAFNIPEQRVEPAAIMHRGFIRRKLYDATGCVSRTMITPYPPGIPVICPGEVISEDIVKYVIKVIEAGGVVNGVSSSLEVDVVE</sequence>
<feature type="domain" description="Orn/Lys/Arg decarboxylases family 1 pyridoxal-P attachment site" evidence="6">
    <location>
        <begin position="4"/>
        <end position="293"/>
    </location>
</feature>
<dbReference type="CDD" id="cd00615">
    <property type="entry name" value="Orn_deC_like"/>
    <property type="match status" value="1"/>
</dbReference>
<dbReference type="EMBL" id="RLII01000007">
    <property type="protein sequence ID" value="RXE59352.1"/>
    <property type="molecule type" value="Genomic_DNA"/>
</dbReference>
<dbReference type="Pfam" id="PF03711">
    <property type="entry name" value="OKR_DC_1_C"/>
    <property type="match status" value="1"/>
</dbReference>
<evidence type="ECO:0000256" key="3">
    <source>
        <dbReference type="ARBA" id="ARBA00022793"/>
    </source>
</evidence>
<gene>
    <name evidence="8" type="ORF">EFD62_07940</name>
</gene>
<evidence type="ECO:0000259" key="6">
    <source>
        <dbReference type="Pfam" id="PF01276"/>
    </source>
</evidence>
<comment type="similarity">
    <text evidence="2">Belongs to the Orn/Lys/Arg decarboxylase class-I family.</text>
</comment>
<dbReference type="Gene3D" id="3.40.640.10">
    <property type="entry name" value="Type I PLP-dependent aspartate aminotransferase-like (Major domain)"/>
    <property type="match status" value="1"/>
</dbReference>
<evidence type="ECO:0000256" key="4">
    <source>
        <dbReference type="ARBA" id="ARBA00022898"/>
    </source>
</evidence>
<dbReference type="InterPro" id="IPR000310">
    <property type="entry name" value="Orn/Lys/Arg_deCO2ase_major_dom"/>
</dbReference>
<keyword evidence="5" id="KW-0456">Lyase</keyword>
<dbReference type="SUPFAM" id="SSF53383">
    <property type="entry name" value="PLP-dependent transferases"/>
    <property type="match status" value="1"/>
</dbReference>
<evidence type="ECO:0000313" key="8">
    <source>
        <dbReference type="EMBL" id="RXE59352.1"/>
    </source>
</evidence>
<keyword evidence="8" id="KW-0808">Transferase</keyword>
<evidence type="ECO:0000313" key="9">
    <source>
        <dbReference type="Proteomes" id="UP000289166"/>
    </source>
</evidence>
<protein>
    <submittedName>
        <fullName evidence="8">Aminotransferase class V-fold PLP-dependent enzyme</fullName>
    </submittedName>
</protein>
<dbReference type="PANTHER" id="PTHR43277">
    <property type="entry name" value="ARGININE DECARBOXYLASE"/>
    <property type="match status" value="1"/>
</dbReference>
<evidence type="ECO:0000259" key="7">
    <source>
        <dbReference type="Pfam" id="PF03711"/>
    </source>
</evidence>
<evidence type="ECO:0000256" key="5">
    <source>
        <dbReference type="ARBA" id="ARBA00023239"/>
    </source>
</evidence>
<comment type="cofactor">
    <cofactor evidence="1">
        <name>pyridoxal 5'-phosphate</name>
        <dbReference type="ChEBI" id="CHEBI:597326"/>
    </cofactor>
</comment>
<dbReference type="OrthoDB" id="9815233at2"/>
<proteinExistence type="inferred from homology"/>
<organism evidence="8 9">
    <name type="scientific">Acetivibrio mesophilus</name>
    <dbReference type="NCBI Taxonomy" id="2487273"/>
    <lineage>
        <taxon>Bacteria</taxon>
        <taxon>Bacillati</taxon>
        <taxon>Bacillota</taxon>
        <taxon>Clostridia</taxon>
        <taxon>Eubacteriales</taxon>
        <taxon>Oscillospiraceae</taxon>
        <taxon>Acetivibrio</taxon>
    </lineage>
</organism>
<dbReference type="Pfam" id="PF01276">
    <property type="entry name" value="OKR_DC_1"/>
    <property type="match status" value="1"/>
</dbReference>
<feature type="domain" description="Orn/Lys/Arg decarboxylase C-terminal" evidence="7">
    <location>
        <begin position="408"/>
        <end position="454"/>
    </location>
</feature>
<evidence type="ECO:0000256" key="2">
    <source>
        <dbReference type="ARBA" id="ARBA00010671"/>
    </source>
</evidence>
<dbReference type="GO" id="GO:0016831">
    <property type="term" value="F:carboxy-lyase activity"/>
    <property type="evidence" value="ECO:0007669"/>
    <property type="project" value="UniProtKB-KW"/>
</dbReference>
<keyword evidence="4" id="KW-0663">Pyridoxal phosphate</keyword>
<name>A0A4Q0I8L8_9FIRM</name>